<dbReference type="EMBL" id="WKUA01000033">
    <property type="protein sequence ID" value="MSJ15569.1"/>
    <property type="molecule type" value="Genomic_DNA"/>
</dbReference>
<dbReference type="EMBL" id="WKUE01000031">
    <property type="protein sequence ID" value="MSI70641.1"/>
    <property type="molecule type" value="Genomic_DNA"/>
</dbReference>
<evidence type="ECO:0000313" key="1">
    <source>
        <dbReference type="EMBL" id="MSI70641.1"/>
    </source>
</evidence>
<evidence type="ECO:0000313" key="2">
    <source>
        <dbReference type="EMBL" id="MSJ15569.1"/>
    </source>
</evidence>
<dbReference type="Proteomes" id="UP000438958">
    <property type="component" value="Unassembled WGS sequence"/>
</dbReference>
<gene>
    <name evidence="2" type="ORF">GKF20_18250</name>
    <name evidence="1" type="ORF">GKF66_17860</name>
</gene>
<organism evidence="2">
    <name type="scientific">Escherichia coli</name>
    <dbReference type="NCBI Taxonomy" id="562"/>
    <lineage>
        <taxon>Bacteria</taxon>
        <taxon>Pseudomonadati</taxon>
        <taxon>Pseudomonadota</taxon>
        <taxon>Gammaproteobacteria</taxon>
        <taxon>Enterobacterales</taxon>
        <taxon>Enterobacteriaceae</taxon>
        <taxon>Escherichia</taxon>
    </lineage>
</organism>
<protein>
    <submittedName>
        <fullName evidence="2">Poly-alpha-2,8 sialosyl sialyltransferase</fullName>
    </submittedName>
</protein>
<keyword evidence="2" id="KW-0808">Transferase</keyword>
<dbReference type="AlphaFoldDB" id="A0A6C9K7H7"/>
<reference evidence="2 3" key="1">
    <citation type="journal article" date="2019" name="Nat. Med.">
        <title>A library of human gut bacterial isolates paired with longitudinal multiomics data enables mechanistic microbiome research.</title>
        <authorList>
            <person name="Poyet M."/>
            <person name="Groussin M."/>
            <person name="Gibbons S.M."/>
            <person name="Avila-Pacheco J."/>
            <person name="Jiang X."/>
            <person name="Kearney S.M."/>
            <person name="Perrotta A.R."/>
            <person name="Berdy B."/>
            <person name="Zhao S."/>
            <person name="Lieberman T.D."/>
            <person name="Swanson P.K."/>
            <person name="Smith M."/>
            <person name="Roesemann S."/>
            <person name="Alexander J.E."/>
            <person name="Rich S.A."/>
            <person name="Livny J."/>
            <person name="Vlamakis H."/>
            <person name="Clish C."/>
            <person name="Bullock K."/>
            <person name="Deik A."/>
            <person name="Scott J."/>
            <person name="Pierce K.A."/>
            <person name="Xavier R.J."/>
            <person name="Alm E.J."/>
        </authorList>
    </citation>
    <scope>NUCLEOTIDE SEQUENCE</scope>
    <source>
        <strain evidence="1 3">BIOML-A382</strain>
        <strain evidence="2">BIOML-A386</strain>
    </source>
</reference>
<name>A0A6C9K7H7_ECOLX</name>
<dbReference type="Pfam" id="PF07388">
    <property type="entry name" value="A-2_8-polyST"/>
    <property type="match status" value="1"/>
</dbReference>
<dbReference type="InterPro" id="IPR010866">
    <property type="entry name" value="A-2_8-polyST"/>
</dbReference>
<dbReference type="GO" id="GO:0016757">
    <property type="term" value="F:glycosyltransferase activity"/>
    <property type="evidence" value="ECO:0007669"/>
    <property type="project" value="UniProtKB-KW"/>
</dbReference>
<accession>A0A6C9K7H7</accession>
<keyword evidence="2" id="KW-0328">Glycosyltransferase</keyword>
<evidence type="ECO:0000313" key="3">
    <source>
        <dbReference type="Proteomes" id="UP000438958"/>
    </source>
</evidence>
<proteinExistence type="predicted"/>
<sequence>MIFDASLKKLRKLFVNPIGFFRDSWFFNSKNKAEELLSPLKIKSKNIFIISNLGQLKKAESFVQKFSKRSNYLIVLATEKNTEMPKIIVEQINNKLFSSYKVLFIPTFPNVFSLKKVIWFYNVYNYLVLNSKAKDAYFMSYAQHYAIFVYLFKKNNIRCSLIEEGTGTYKTEKENPVVNINFYSEIINSIILFHYPDLKFENVYGTYPILLKKKFNAQKFVEFKGAPSVKSSTRIDNVIHKYSITRDDIIYANQKYLIEHTLFADSLISILLRIDKPDNARIFIKPHPKEPKKNINAIQKAIKKAIKKAKCRDIILITEPDFLIEPVIKKAKIKHLIGLTSSSLVYAPLVSKRCQSYSIAPLMIKLCDNDKSQKGINTLRLHFDILKNFDNVKILSDDITSPSLHDKRIFLGE</sequence>
<comment type="caution">
    <text evidence="2">The sequence shown here is derived from an EMBL/GenBank/DDBJ whole genome shotgun (WGS) entry which is preliminary data.</text>
</comment>